<keyword evidence="2" id="KW-1185">Reference proteome</keyword>
<accession>A0AA36DRP7</accession>
<evidence type="ECO:0000313" key="2">
    <source>
        <dbReference type="Proteomes" id="UP001176961"/>
    </source>
</evidence>
<gene>
    <name evidence="1" type="ORF">CYNAS_LOCUS3733</name>
</gene>
<reference evidence="1" key="1">
    <citation type="submission" date="2023-07" db="EMBL/GenBank/DDBJ databases">
        <authorList>
            <consortium name="CYATHOMIX"/>
        </authorList>
    </citation>
    <scope>NUCLEOTIDE SEQUENCE</scope>
    <source>
        <strain evidence="1">N/A</strain>
    </source>
</reference>
<sequence length="162" mass="17810">MDAVVVENWLRNAILHMETIAGGRPVALIMDNAPYHSRQKEKPIIAIGIGNRGNRKLLQQDVKIRIGEDHLILAVRGPKFPHPCKVGNGGTLELAGPTNCQLFLGWGRISRHVAGQEDAASAVDLASNNINRDLPPLDESFSDEEVLVEIDDVMEDLSDFIK</sequence>
<proteinExistence type="predicted"/>
<dbReference type="Proteomes" id="UP001176961">
    <property type="component" value="Unassembled WGS sequence"/>
</dbReference>
<organism evidence="1 2">
    <name type="scientific">Cylicocyclus nassatus</name>
    <name type="common">Nematode worm</name>
    <dbReference type="NCBI Taxonomy" id="53992"/>
    <lineage>
        <taxon>Eukaryota</taxon>
        <taxon>Metazoa</taxon>
        <taxon>Ecdysozoa</taxon>
        <taxon>Nematoda</taxon>
        <taxon>Chromadorea</taxon>
        <taxon>Rhabditida</taxon>
        <taxon>Rhabditina</taxon>
        <taxon>Rhabditomorpha</taxon>
        <taxon>Strongyloidea</taxon>
        <taxon>Strongylidae</taxon>
        <taxon>Cylicocyclus</taxon>
    </lineage>
</organism>
<name>A0AA36DRP7_CYLNA</name>
<evidence type="ECO:0000313" key="1">
    <source>
        <dbReference type="EMBL" id="CAJ0591750.1"/>
    </source>
</evidence>
<comment type="caution">
    <text evidence="1">The sequence shown here is derived from an EMBL/GenBank/DDBJ whole genome shotgun (WGS) entry which is preliminary data.</text>
</comment>
<protein>
    <submittedName>
        <fullName evidence="1">Uncharacterized protein</fullName>
    </submittedName>
</protein>
<dbReference type="AlphaFoldDB" id="A0AA36DRP7"/>
<dbReference type="EMBL" id="CATQJL010000001">
    <property type="protein sequence ID" value="CAJ0591750.1"/>
    <property type="molecule type" value="Genomic_DNA"/>
</dbReference>